<sequence length="173" mass="17938">METEAASTAVRTQTRAPCVVATRSTPSTQTVARASVSRHLCRTAPLHTPPTLPASAGPAPCHVRDPWKGSFRETRKGKPGAMVGMAGAPGEAFWGGFSGACSPPGPGSSASCSLAMPDAGSLAAEVLHVLILEVRGGPRQGVSGRRKVYTPLRASAPEAQAFPPLIRKTARFR</sequence>
<dbReference type="Proteomes" id="UP001266305">
    <property type="component" value="Unassembled WGS sequence"/>
</dbReference>
<accession>A0ABQ9WH24</accession>
<keyword evidence="2" id="KW-1185">Reference proteome</keyword>
<protein>
    <submittedName>
        <fullName evidence="1">Uncharacterized protein</fullName>
    </submittedName>
</protein>
<reference evidence="1 2" key="1">
    <citation type="submission" date="2023-05" db="EMBL/GenBank/DDBJ databases">
        <title>B98-5 Cell Line De Novo Hybrid Assembly: An Optical Mapping Approach.</title>
        <authorList>
            <person name="Kananen K."/>
            <person name="Auerbach J.A."/>
            <person name="Kautto E."/>
            <person name="Blachly J.S."/>
        </authorList>
    </citation>
    <scope>NUCLEOTIDE SEQUENCE [LARGE SCALE GENOMIC DNA]</scope>
    <source>
        <strain evidence="1">B95-8</strain>
        <tissue evidence="1">Cell line</tissue>
    </source>
</reference>
<proteinExistence type="predicted"/>
<gene>
    <name evidence="1" type="ORF">P7K49_002343</name>
</gene>
<comment type="caution">
    <text evidence="1">The sequence shown here is derived from an EMBL/GenBank/DDBJ whole genome shotgun (WGS) entry which is preliminary data.</text>
</comment>
<name>A0ABQ9WH24_SAGOE</name>
<organism evidence="1 2">
    <name type="scientific">Saguinus oedipus</name>
    <name type="common">Cotton-top tamarin</name>
    <name type="synonym">Oedipomidas oedipus</name>
    <dbReference type="NCBI Taxonomy" id="9490"/>
    <lineage>
        <taxon>Eukaryota</taxon>
        <taxon>Metazoa</taxon>
        <taxon>Chordata</taxon>
        <taxon>Craniata</taxon>
        <taxon>Vertebrata</taxon>
        <taxon>Euteleostomi</taxon>
        <taxon>Mammalia</taxon>
        <taxon>Eutheria</taxon>
        <taxon>Euarchontoglires</taxon>
        <taxon>Primates</taxon>
        <taxon>Haplorrhini</taxon>
        <taxon>Platyrrhini</taxon>
        <taxon>Cebidae</taxon>
        <taxon>Callitrichinae</taxon>
        <taxon>Saguinus</taxon>
    </lineage>
</organism>
<dbReference type="EMBL" id="JASSZA010000001">
    <property type="protein sequence ID" value="KAK2120957.1"/>
    <property type="molecule type" value="Genomic_DNA"/>
</dbReference>
<evidence type="ECO:0000313" key="1">
    <source>
        <dbReference type="EMBL" id="KAK2120957.1"/>
    </source>
</evidence>
<evidence type="ECO:0000313" key="2">
    <source>
        <dbReference type="Proteomes" id="UP001266305"/>
    </source>
</evidence>